<dbReference type="SUPFAM" id="SSF52540">
    <property type="entry name" value="P-loop containing nucleoside triphosphate hydrolases"/>
    <property type="match status" value="1"/>
</dbReference>
<keyword evidence="13" id="KW-1185">Reference proteome</keyword>
<accession>A0A7R9LQ08</accession>
<evidence type="ECO:0000256" key="9">
    <source>
        <dbReference type="SAM" id="MobiDB-lite"/>
    </source>
</evidence>
<feature type="transmembrane region" description="Helical" evidence="10">
    <location>
        <begin position="519"/>
        <end position="543"/>
    </location>
</feature>
<feature type="transmembrane region" description="Helical" evidence="10">
    <location>
        <begin position="442"/>
        <end position="466"/>
    </location>
</feature>
<dbReference type="Proteomes" id="UP000728032">
    <property type="component" value="Unassembled WGS sequence"/>
</dbReference>
<sequence>MSKLNVKPKPVGTSPTTRTSTPPPTPSPTLTPNTPTPASLPPNDNRVNQSPASKSISISWHAIRVLSRVSKRFYDCRKTQEEPIDILKNVSGEAKAGQLLAIMGSSGAGKTTLLNVLNARNLSKLTVKGTVRLNGQVVDANAITVVSAYVQQQDLFVPLLTVREHLKFHSLLRMNPNLTKKERQDRVNQVILEFSLTKCADTRIGSSTTFKGISGGESKRLAFASEILTNPSIIDEPTSGLDSFMAENIVQVLKSMASKSRTVICTIHQPSSQVFKLFEQLLLLADGRVAYMGKTDEAMNYFSSLGYQCPKNFNPADFFIEQLAVIPGKEIDCKIKMNNICDNYTTSQFARHMISKEELATNDTGLDTFEGRKLLTDVVLDHYIYKTSCCRQLQTVFWRSMLVMIREPSVTRVRLIQTVIIAMMLGIVYWQQELNQKSIMNINGALFLLITSMSFQNTMAVINTFCAEQPIFHREHHNAMYRVDVYFISKSIADLPIFALIPTVFVLIYYYMVGFNPKFTAFLMAILIAILITQCSVSFGYFMSCVTSEATMALSIGPPLLMPIVLFGGFFMNESTIPAVFAWMKYISWFYYGFESLIINQWKDLKLEDCPTGANVTTRQLVSGHCIASGKQVITEVFNFDEKHLIRNIFLLILLSSVLRVMAFIALFVRSRQR</sequence>
<feature type="transmembrane region" description="Helical" evidence="10">
    <location>
        <begin position="413"/>
        <end position="430"/>
    </location>
</feature>
<evidence type="ECO:0000256" key="8">
    <source>
        <dbReference type="ARBA" id="ARBA00023136"/>
    </source>
</evidence>
<dbReference type="AlphaFoldDB" id="A0A7R9LQ08"/>
<keyword evidence="4 10" id="KW-0812">Transmembrane</keyword>
<dbReference type="SMART" id="SM00382">
    <property type="entry name" value="AAA"/>
    <property type="match status" value="1"/>
</dbReference>
<name>A0A7R9LQ08_9ACAR</name>
<dbReference type="InterPro" id="IPR003439">
    <property type="entry name" value="ABC_transporter-like_ATP-bd"/>
</dbReference>
<protein>
    <recommendedName>
        <fullName evidence="11">ABC transporter domain-containing protein</fullName>
    </recommendedName>
</protein>
<keyword evidence="8 10" id="KW-0472">Membrane</keyword>
<dbReference type="Pfam" id="PF19055">
    <property type="entry name" value="ABC2_membrane_7"/>
    <property type="match status" value="1"/>
</dbReference>
<keyword evidence="6" id="KW-0067">ATP-binding</keyword>
<dbReference type="Pfam" id="PF01061">
    <property type="entry name" value="ABC2_membrane"/>
    <property type="match status" value="1"/>
</dbReference>
<dbReference type="GO" id="GO:0005886">
    <property type="term" value="C:plasma membrane"/>
    <property type="evidence" value="ECO:0007669"/>
    <property type="project" value="TreeGrafter"/>
</dbReference>
<dbReference type="InterPro" id="IPR027417">
    <property type="entry name" value="P-loop_NTPase"/>
</dbReference>
<evidence type="ECO:0000256" key="3">
    <source>
        <dbReference type="ARBA" id="ARBA00022448"/>
    </source>
</evidence>
<feature type="compositionally biased region" description="Pro residues" evidence="9">
    <location>
        <begin position="21"/>
        <end position="40"/>
    </location>
</feature>
<proteinExistence type="inferred from homology"/>
<dbReference type="CDD" id="cd03213">
    <property type="entry name" value="ABCG_EPDR"/>
    <property type="match status" value="1"/>
</dbReference>
<dbReference type="EMBL" id="OC916553">
    <property type="protein sequence ID" value="CAD7644582.1"/>
    <property type="molecule type" value="Genomic_DNA"/>
</dbReference>
<dbReference type="InterPro" id="IPR003593">
    <property type="entry name" value="AAA+_ATPase"/>
</dbReference>
<keyword evidence="3" id="KW-0813">Transport</keyword>
<evidence type="ECO:0000256" key="2">
    <source>
        <dbReference type="ARBA" id="ARBA00005814"/>
    </source>
</evidence>
<comment type="similarity">
    <text evidence="2">Belongs to the ABC transporter superfamily. ABCG family. Eye pigment precursor importer (TC 3.A.1.204) subfamily.</text>
</comment>
<feature type="region of interest" description="Disordered" evidence="9">
    <location>
        <begin position="1"/>
        <end position="53"/>
    </location>
</feature>
<dbReference type="PANTHER" id="PTHR48041">
    <property type="entry name" value="ABC TRANSPORTER G FAMILY MEMBER 28"/>
    <property type="match status" value="1"/>
</dbReference>
<feature type="transmembrane region" description="Helical" evidence="10">
    <location>
        <begin position="649"/>
        <end position="669"/>
    </location>
</feature>
<dbReference type="InterPro" id="IPR013525">
    <property type="entry name" value="ABC2_TM"/>
</dbReference>
<dbReference type="PROSITE" id="PS50893">
    <property type="entry name" value="ABC_TRANSPORTER_2"/>
    <property type="match status" value="1"/>
</dbReference>
<gene>
    <name evidence="12" type="ORF">ONB1V03_LOCUS4754</name>
</gene>
<keyword evidence="5" id="KW-0547">Nucleotide-binding</keyword>
<dbReference type="GO" id="GO:0016887">
    <property type="term" value="F:ATP hydrolysis activity"/>
    <property type="evidence" value="ECO:0007669"/>
    <property type="project" value="InterPro"/>
</dbReference>
<dbReference type="PANTHER" id="PTHR48041:SF139">
    <property type="entry name" value="PROTEIN SCARLET"/>
    <property type="match status" value="1"/>
</dbReference>
<organism evidence="12">
    <name type="scientific">Oppiella nova</name>
    <dbReference type="NCBI Taxonomy" id="334625"/>
    <lineage>
        <taxon>Eukaryota</taxon>
        <taxon>Metazoa</taxon>
        <taxon>Ecdysozoa</taxon>
        <taxon>Arthropoda</taxon>
        <taxon>Chelicerata</taxon>
        <taxon>Arachnida</taxon>
        <taxon>Acari</taxon>
        <taxon>Acariformes</taxon>
        <taxon>Sarcoptiformes</taxon>
        <taxon>Oribatida</taxon>
        <taxon>Brachypylina</taxon>
        <taxon>Oppioidea</taxon>
        <taxon>Oppiidae</taxon>
        <taxon>Oppiella</taxon>
    </lineage>
</organism>
<dbReference type="PROSITE" id="PS00211">
    <property type="entry name" value="ABC_TRANSPORTER_1"/>
    <property type="match status" value="1"/>
</dbReference>
<feature type="domain" description="ABC transporter" evidence="11">
    <location>
        <begin position="71"/>
        <end position="311"/>
    </location>
</feature>
<dbReference type="InterPro" id="IPR043926">
    <property type="entry name" value="ABCG_dom"/>
</dbReference>
<evidence type="ECO:0000256" key="7">
    <source>
        <dbReference type="ARBA" id="ARBA00022989"/>
    </source>
</evidence>
<dbReference type="GO" id="GO:0005524">
    <property type="term" value="F:ATP binding"/>
    <property type="evidence" value="ECO:0007669"/>
    <property type="project" value="UniProtKB-KW"/>
</dbReference>
<evidence type="ECO:0000256" key="5">
    <source>
        <dbReference type="ARBA" id="ARBA00022741"/>
    </source>
</evidence>
<evidence type="ECO:0000313" key="13">
    <source>
        <dbReference type="Proteomes" id="UP000728032"/>
    </source>
</evidence>
<evidence type="ECO:0000256" key="10">
    <source>
        <dbReference type="SAM" id="Phobius"/>
    </source>
</evidence>
<dbReference type="GO" id="GO:0140359">
    <property type="term" value="F:ABC-type transporter activity"/>
    <property type="evidence" value="ECO:0007669"/>
    <property type="project" value="InterPro"/>
</dbReference>
<dbReference type="Gene3D" id="3.40.50.300">
    <property type="entry name" value="P-loop containing nucleotide triphosphate hydrolases"/>
    <property type="match status" value="1"/>
</dbReference>
<evidence type="ECO:0000256" key="1">
    <source>
        <dbReference type="ARBA" id="ARBA00004141"/>
    </source>
</evidence>
<comment type="subcellular location">
    <subcellularLocation>
        <location evidence="1">Membrane</location>
        <topology evidence="1">Multi-pass membrane protein</topology>
    </subcellularLocation>
</comment>
<dbReference type="InterPro" id="IPR017871">
    <property type="entry name" value="ABC_transporter-like_CS"/>
</dbReference>
<dbReference type="EMBL" id="CAJPVJ010001728">
    <property type="protein sequence ID" value="CAG2165209.1"/>
    <property type="molecule type" value="Genomic_DNA"/>
</dbReference>
<dbReference type="Pfam" id="PF00005">
    <property type="entry name" value="ABC_tran"/>
    <property type="match status" value="1"/>
</dbReference>
<reference evidence="12" key="1">
    <citation type="submission" date="2020-11" db="EMBL/GenBank/DDBJ databases">
        <authorList>
            <person name="Tran Van P."/>
        </authorList>
    </citation>
    <scope>NUCLEOTIDE SEQUENCE</scope>
</reference>
<dbReference type="OrthoDB" id="6496307at2759"/>
<evidence type="ECO:0000313" key="12">
    <source>
        <dbReference type="EMBL" id="CAD7644582.1"/>
    </source>
</evidence>
<evidence type="ECO:0000256" key="6">
    <source>
        <dbReference type="ARBA" id="ARBA00022840"/>
    </source>
</evidence>
<keyword evidence="7 10" id="KW-1133">Transmembrane helix</keyword>
<evidence type="ECO:0000256" key="4">
    <source>
        <dbReference type="ARBA" id="ARBA00022692"/>
    </source>
</evidence>
<evidence type="ECO:0000259" key="11">
    <source>
        <dbReference type="PROSITE" id="PS50893"/>
    </source>
</evidence>
<feature type="transmembrane region" description="Helical" evidence="10">
    <location>
        <begin position="487"/>
        <end position="513"/>
    </location>
</feature>
<dbReference type="InterPro" id="IPR050352">
    <property type="entry name" value="ABCG_transporters"/>
</dbReference>